<dbReference type="InterPro" id="IPR002372">
    <property type="entry name" value="PQQ_rpt_dom"/>
</dbReference>
<dbReference type="InterPro" id="IPR029062">
    <property type="entry name" value="Class_I_gatase-like"/>
</dbReference>
<dbReference type="Pfam" id="PF13360">
    <property type="entry name" value="PQQ_2"/>
    <property type="match status" value="2"/>
</dbReference>
<keyword evidence="11" id="KW-1185">Reference proteome</keyword>
<feature type="active site" description="Charge relay system" evidence="5">
    <location>
        <position position="254"/>
    </location>
</feature>
<protein>
    <submittedName>
        <fullName evidence="10">Outer membrane protein assembly factor BamB</fullName>
    </submittedName>
</protein>
<dbReference type="Gene3D" id="2.60.40.1120">
    <property type="entry name" value="Carboxypeptidase-like, regulatory domain"/>
    <property type="match status" value="10"/>
</dbReference>
<dbReference type="PROSITE" id="PS00138">
    <property type="entry name" value="SUBTILASE_SER"/>
    <property type="match status" value="1"/>
</dbReference>
<dbReference type="Gene3D" id="3.40.50.200">
    <property type="entry name" value="Peptidase S8/S53 domain"/>
    <property type="match status" value="1"/>
</dbReference>
<feature type="compositionally biased region" description="Basic and acidic residues" evidence="7">
    <location>
        <begin position="3040"/>
        <end position="3060"/>
    </location>
</feature>
<evidence type="ECO:0000313" key="10">
    <source>
        <dbReference type="EMBL" id="CAG9622442.1"/>
    </source>
</evidence>
<feature type="domain" description="Pyrrolo-quinoline quinone repeat" evidence="9">
    <location>
        <begin position="746"/>
        <end position="824"/>
    </location>
</feature>
<dbReference type="InterPro" id="IPR013784">
    <property type="entry name" value="Carb-bd-like_fold"/>
</dbReference>
<evidence type="ECO:0000256" key="3">
    <source>
        <dbReference type="ARBA" id="ARBA00022801"/>
    </source>
</evidence>
<dbReference type="SUPFAM" id="SSF49478">
    <property type="entry name" value="Cna protein B-type domain"/>
    <property type="match status" value="2"/>
</dbReference>
<dbReference type="RefSeq" id="WP_230502908.1">
    <property type="nucleotide sequence ID" value="NZ_CAKJTJ010000021.1"/>
</dbReference>
<evidence type="ECO:0000259" key="9">
    <source>
        <dbReference type="Pfam" id="PF13360"/>
    </source>
</evidence>
<dbReference type="PANTHER" id="PTHR43806">
    <property type="entry name" value="PEPTIDASE S8"/>
    <property type="match status" value="1"/>
</dbReference>
<dbReference type="SUPFAM" id="SSF50998">
    <property type="entry name" value="Quinoprotein alcohol dehydrogenase-like"/>
    <property type="match status" value="2"/>
</dbReference>
<evidence type="ECO:0000256" key="1">
    <source>
        <dbReference type="ARBA" id="ARBA00011073"/>
    </source>
</evidence>
<organism evidence="10 11">
    <name type="scientific">Sutcliffiella rhizosphaerae</name>
    <dbReference type="NCBI Taxonomy" id="2880967"/>
    <lineage>
        <taxon>Bacteria</taxon>
        <taxon>Bacillati</taxon>
        <taxon>Bacillota</taxon>
        <taxon>Bacilli</taxon>
        <taxon>Bacillales</taxon>
        <taxon>Bacillaceae</taxon>
        <taxon>Sutcliffiella</taxon>
    </lineage>
</organism>
<accession>A0ABN8AEB0</accession>
<dbReference type="SUPFAM" id="SSF49464">
    <property type="entry name" value="Carboxypeptidase regulatory domain-like"/>
    <property type="match status" value="8"/>
</dbReference>
<dbReference type="PROSITE" id="PS51892">
    <property type="entry name" value="SUBTILASE"/>
    <property type="match status" value="1"/>
</dbReference>
<dbReference type="Pfam" id="PF13715">
    <property type="entry name" value="CarbopepD_reg_2"/>
    <property type="match status" value="3"/>
</dbReference>
<dbReference type="Pfam" id="PF00082">
    <property type="entry name" value="Peptidase_S8"/>
    <property type="match status" value="1"/>
</dbReference>
<evidence type="ECO:0000259" key="8">
    <source>
        <dbReference type="Pfam" id="PF00082"/>
    </source>
</evidence>
<feature type="active site" description="Charge relay system" evidence="5">
    <location>
        <position position="296"/>
    </location>
</feature>
<evidence type="ECO:0000313" key="11">
    <source>
        <dbReference type="Proteomes" id="UP000789833"/>
    </source>
</evidence>
<dbReference type="PRINTS" id="PR00723">
    <property type="entry name" value="SUBTILISIN"/>
</dbReference>
<evidence type="ECO:0000256" key="6">
    <source>
        <dbReference type="RuleBase" id="RU003355"/>
    </source>
</evidence>
<dbReference type="InterPro" id="IPR000209">
    <property type="entry name" value="Peptidase_S8/S53_dom"/>
</dbReference>
<name>A0ABN8AEB0_9BACI</name>
<dbReference type="InterPro" id="IPR011047">
    <property type="entry name" value="Quinoprotein_ADH-like_sf"/>
</dbReference>
<evidence type="ECO:0000256" key="7">
    <source>
        <dbReference type="SAM" id="MobiDB-lite"/>
    </source>
</evidence>
<dbReference type="Gene3D" id="2.60.40.10">
    <property type="entry name" value="Immunoglobulins"/>
    <property type="match status" value="1"/>
</dbReference>
<dbReference type="SUPFAM" id="SSF52743">
    <property type="entry name" value="Subtilisin-like"/>
    <property type="match status" value="1"/>
</dbReference>
<proteinExistence type="inferred from homology"/>
<feature type="domain" description="Pyrrolo-quinoline quinone repeat" evidence="9">
    <location>
        <begin position="845"/>
        <end position="1053"/>
    </location>
</feature>
<dbReference type="SMART" id="SM00564">
    <property type="entry name" value="PQQ"/>
    <property type="match status" value="7"/>
</dbReference>
<dbReference type="SUPFAM" id="SSF49452">
    <property type="entry name" value="Starch-binding domain-like"/>
    <property type="match status" value="1"/>
</dbReference>
<reference evidence="10 11" key="1">
    <citation type="submission" date="2021-10" db="EMBL/GenBank/DDBJ databases">
        <authorList>
            <person name="Criscuolo A."/>
        </authorList>
    </citation>
    <scope>NUCLEOTIDE SEQUENCE [LARGE SCALE GENOMIC DNA]</scope>
    <source>
        <strain evidence="11">CIP 111883</strain>
    </source>
</reference>
<dbReference type="InterPro" id="IPR023827">
    <property type="entry name" value="Peptidase_S8_Asp-AS"/>
</dbReference>
<dbReference type="InterPro" id="IPR036852">
    <property type="entry name" value="Peptidase_S8/S53_dom_sf"/>
</dbReference>
<dbReference type="Pfam" id="PF13620">
    <property type="entry name" value="CarboxypepD_reg"/>
    <property type="match status" value="5"/>
</dbReference>
<dbReference type="SUPFAM" id="SSF52317">
    <property type="entry name" value="Class I glutamine amidotransferase-like"/>
    <property type="match status" value="1"/>
</dbReference>
<gene>
    <name evidence="10" type="primary">bamB</name>
    <name evidence="10" type="ORF">BACCIP111883_03233</name>
</gene>
<keyword evidence="3 5" id="KW-0378">Hydrolase</keyword>
<dbReference type="InterPro" id="IPR023828">
    <property type="entry name" value="Peptidase_S8_Ser-AS"/>
</dbReference>
<comment type="caution">
    <text evidence="10">The sequence shown here is derived from an EMBL/GenBank/DDBJ whole genome shotgun (WGS) entry which is preliminary data.</text>
</comment>
<dbReference type="InterPro" id="IPR008969">
    <property type="entry name" value="CarboxyPept-like_regulatory"/>
</dbReference>
<feature type="active site" description="Charge relay system" evidence="5">
    <location>
        <position position="476"/>
    </location>
</feature>
<feature type="region of interest" description="Disordered" evidence="7">
    <location>
        <begin position="2936"/>
        <end position="2955"/>
    </location>
</feature>
<dbReference type="Gene3D" id="2.130.10.10">
    <property type="entry name" value="YVTN repeat-like/Quinoprotein amine dehydrogenase"/>
    <property type="match status" value="2"/>
</dbReference>
<dbReference type="PROSITE" id="PS00137">
    <property type="entry name" value="SUBTILASE_HIS"/>
    <property type="match status" value="1"/>
</dbReference>
<evidence type="ECO:0000256" key="5">
    <source>
        <dbReference type="PROSITE-ProRule" id="PRU01240"/>
    </source>
</evidence>
<dbReference type="InterPro" id="IPR050131">
    <property type="entry name" value="Peptidase_S8_subtilisin-like"/>
</dbReference>
<dbReference type="InterPro" id="IPR013783">
    <property type="entry name" value="Ig-like_fold"/>
</dbReference>
<evidence type="ECO:0000256" key="2">
    <source>
        <dbReference type="ARBA" id="ARBA00022670"/>
    </source>
</evidence>
<keyword evidence="2 5" id="KW-0645">Protease</keyword>
<dbReference type="PROSITE" id="PS00136">
    <property type="entry name" value="SUBTILASE_ASP"/>
    <property type="match status" value="1"/>
</dbReference>
<evidence type="ECO:0000256" key="4">
    <source>
        <dbReference type="ARBA" id="ARBA00022825"/>
    </source>
</evidence>
<feature type="domain" description="Peptidase S8/S53" evidence="8">
    <location>
        <begin position="245"/>
        <end position="524"/>
    </location>
</feature>
<dbReference type="InterPro" id="IPR015943">
    <property type="entry name" value="WD40/YVTN_repeat-like_dom_sf"/>
</dbReference>
<dbReference type="InterPro" id="IPR022398">
    <property type="entry name" value="Peptidase_S8_His-AS"/>
</dbReference>
<comment type="similarity">
    <text evidence="1 5 6">Belongs to the peptidase S8 family.</text>
</comment>
<dbReference type="EMBL" id="CAKJTJ010000021">
    <property type="protein sequence ID" value="CAG9622442.1"/>
    <property type="molecule type" value="Genomic_DNA"/>
</dbReference>
<dbReference type="InterPro" id="IPR015500">
    <property type="entry name" value="Peptidase_S8_subtilisin-rel"/>
</dbReference>
<sequence>MYKRRRLKSVLFIFILLMGSYIPQFVSAIENSFGESTSQDLELEKQREQEYKEQLTKWNDIDDEGDRTTDIFSGLDWEVPNLMEDDKEFNEEEEWKVESAVSESVKKDGKADVIIRLKEKPDIAKVSMSAREKVSHEERVKMVTNSLQKHANDTQKELEDFLEALEKKGMVENIEPLWIINGFTITVDETGLEELMNQELIEKITLDSIIELPEITTDSSQPRLPEWGLEKIRATNVWGEYGIRGEGIVIGIMDTGVDGGHEALAHNYRGRDGNHQYSWIDVSGQNYATPHDGNGHGTHVAGTAVGGGRGEPIGVAPEAEWIAAKIFTDGGSATVSGIHRAFEWFMAPGGDPSKAPHIVNNSWGNANTYNMEFYEDVQAWLAAGIVPLFAAGNEGPGAQTVGSPGSFPQSLTIGATDIHDQIASFSSRGPVFWIDEAGNQQRILKPNLTAPGHQIFSAWPEGVRGYGKYHTISGTSMATPHVAGAIALLLQANQDLSIQDIKDILIKTARHEPHMGSLPNDLYGEGIVNIYKAVTEVAFAGKLRGNVQTADQSDIPIKIEIPAQEISLEVTDGPFEFSVKEGNHTVLVSAFGYQPLQIEVVIKKGEATTVDWSLVPAIRYEVIGRVIDKETQDAIPYAYISLKGTPLNVRTDKFGNFQMTNIPEGTYELLVSGEGIKGAGRQIEITGNQELTLEVEKKEGTYSSHWMTANSSYHRNAVSSNAIDINELNPQWEYENGSKGQILFSSPTATEEFVVFTTDRGWVTTLDAITGEERWSVRLGATNRSTPTISDNTIFLSGGQDGTIYALNLENGNIRWSRSVGQPAVYESPLYKDGTLIVSSGLTNNASVHALNATDGKVLWSKQLGGSSYFGGAIGGDNVYVGSYENRTFRALKLSDGEEIWSRQLEQEGFASRPVYQEGTVYVQSTNFSSGSGSLLAIDGGTGEISWQIAGVGDSQGGSPIVYENIVITGSYAHPLLKAFDKRTGEEVWSNRTVGSALHNGAVSANGILFFSGASGIMQAIDIFSGTVLQDFTMPDYSTSGSLVLPGNVIVPHRNGLVSFQSPGTVEGNILDENGEPVEATISTLETDRVGEMISDSRYRFQHQPGDYTLKVSSYGKKQVLEHVTFVSGYKEERNFTLEEAEIGGLTISVKDKRTSQSLSDVEVTIKDTPLKDNTDNDGRVAFDEVFEGSYEVVFTLNGYKEWSEMITIEPKAIFALEVNLMPIDIAVLNDWEGEITALLNANGFLAEERDWGIVNDISRYKIVYLNGAYGSGGWKPNEALFLELVANAKEHNVHLVFTDSWGSNYGSIHHLNDFQQDPKEMAHFNGSGQVRLQVDEEHPILNGFTKGDRVTLFTRTGDFAWFNQYSGRHLASIGSTTQGMRGTGISYKAVSENSAHLLLANHGGSPWISPLQGWLPEMQTILFNGLDFLMETDFGKMIGTVVDLDGNPVQAEIGIVETNVTSKTKGERAEFELFHDEGEYTIEIRANGFATQTERVVIEHGSPINLEIVLASANGDKISGIVTDGSSKQPIAEATVQMIKDNEIVMEKVTSANGRFEFTEMEYGSYTMQIEKSGYILVKQRIEVGRVQDEVMIELYSTPQVAVLKDYSVSGRNFQSLMGDAGIPVTSLTFANVVDQVKDYDVLFINEATSTELPLPLFNKLMEQADLAGTSVIFGENYSSNSGLARLVALRQDPDARRTILNTTRAAGYVVDEQHPLFRGEKVGEFLEMTLPTGGRVATFEGYSGYSLASLRHEGDDVIHGPGVAYKPRTANSVELLLGGHGFGTFRNKDHYTEQGKDFLVDAIVWAANVEYQSISGTITDGEGVPLSATISVEGEAFDTISDPETGAFSIAMLDGEYEITVESFGYTTVTRSVQVNSSSEPIELVMQVEESVGEIVGIVEDEESGNAIDGVKVEVLNAPRVAYTNTQGSFQLSRLMPGNYDLVFTKEGYVEKVENVVVEQSGRLEKNVKLKPSPTIGVIVDSTASGTIPLKQYLEGKGYHVTELNFTNTELLEDVDLVIANSDYDNSKIPTMAEFNYFVEALDRTKTSIIWTGQHGGRGSLRYMNDYHKNPGVVIGGSMAGVQGLVYEDHPIVDGVPINEAFPVTSGSNYYYAFDEYDGQTIAQISTSSGERIGEMIGYKGRTNQSLEVLLANFTFGHPFHPGAPQFFDSNRERILQNTITWILDNEESLVGEMEGTVVNDKDMKVQATVTVLETGKVITTDQQGQFYLGLPSGNYTIKVEAFGHHPREFSIEIENGDTKELSFEIQTAYSGVVNSTVKDSQTGMAIEDATVTILETPLSGRTDSEGRFEAVLPVGTYTVRVTAPGYAPMIQNNVVIQEKEVTEIEFFLAGSEKIAVIGTAVNGGRIMDLLEQRGYDSAFHMNNNLDALRETIAEYALIIFNDRHSSMTNEQFQSFVELADNNQVSIIFASQFSGGTIRDLSSVYNDPTSVSQSYESAQIQVKVEQDHPIFNGFTSDTITILRNGTSNQQYSVYQGYSGTTIGSLTHPEKGNLGDGIGYDYRTANSVHVLLSGLHAGTYGHPASRWTEEAKELYFNAIDFAISSSQGEVTGTVRSEDGEAIENAKVRIDSLGIETITNTSGQYKMGVGNGTYEIKVSARGYLDQVQTIEINELGEEVVADFVLEKIEGAIIRATITNTSDQAISGANVKLKALDSSGIMEEITTSENGIATFDDLQDGEYEITVTTNGYLEMTETVIIAGSDVELVMLMQRIEVAVIGDWNETLTDFLNEEGLYSEAKDWNVIDDINNYQLVVVNTKAGTDEQMENLLIKADEMEVSLVFTGTWGDGSIPLYAKQTGYPLLDQQGYNESSIKVKVEKDHPIFEGIVADDEGFIVIHGEKSPYSTFLGYPGDIIGNLYVNEEDKGASIAYEFKGQHHMHLLLSSFAVNNMIGPKRGWTEEGKQVYVQALRFAMDAEREEEPEPVEPPSSPEWGEKRIQTNDKPVTIKGQAEPFSIVHIYLEKGREKTRIDSVEARENGTFQAILDLKNGNNFLLAQAENEGGVSDWSETLQVIITGKPSKNDSESEQQRNRIEEKEEVE</sequence>
<keyword evidence="4 5" id="KW-0720">Serine protease</keyword>
<dbReference type="Proteomes" id="UP000789833">
    <property type="component" value="Unassembled WGS sequence"/>
</dbReference>
<dbReference type="PANTHER" id="PTHR43806:SF67">
    <property type="entry name" value="EGF-LIKE DOMAIN-CONTAINING PROTEIN"/>
    <property type="match status" value="1"/>
</dbReference>
<dbReference type="InterPro" id="IPR018391">
    <property type="entry name" value="PQQ_b-propeller_rpt"/>
</dbReference>
<feature type="region of interest" description="Disordered" evidence="7">
    <location>
        <begin position="3036"/>
        <end position="3060"/>
    </location>
</feature>